<protein>
    <submittedName>
        <fullName evidence="1">Uncharacterized protein</fullName>
    </submittedName>
</protein>
<proteinExistence type="predicted"/>
<accession>A0ABV7F4N3</accession>
<sequence>MTKISLDLPDLFGQFSPFVRAPFGIRCTANSPLTKIGQRMTPLYKLPLAGN</sequence>
<dbReference type="Proteomes" id="UP001595530">
    <property type="component" value="Unassembled WGS sequence"/>
</dbReference>
<reference evidence="2" key="1">
    <citation type="journal article" date="2019" name="Int. J. Syst. Evol. Microbiol.">
        <title>The Global Catalogue of Microorganisms (GCM) 10K type strain sequencing project: providing services to taxonomists for standard genome sequencing and annotation.</title>
        <authorList>
            <consortium name="The Broad Institute Genomics Platform"/>
            <consortium name="The Broad Institute Genome Sequencing Center for Infectious Disease"/>
            <person name="Wu L."/>
            <person name="Ma J."/>
        </authorList>
    </citation>
    <scope>NUCLEOTIDE SEQUENCE [LARGE SCALE GENOMIC DNA]</scope>
    <source>
        <strain evidence="2">KCTC 42986</strain>
    </source>
</reference>
<dbReference type="RefSeq" id="WP_390321910.1">
    <property type="nucleotide sequence ID" value="NZ_JBHRTP010000058.1"/>
</dbReference>
<evidence type="ECO:0000313" key="1">
    <source>
        <dbReference type="EMBL" id="MFC3109910.1"/>
    </source>
</evidence>
<dbReference type="EMBL" id="JBHRTP010000058">
    <property type="protein sequence ID" value="MFC3109910.1"/>
    <property type="molecule type" value="Genomic_DNA"/>
</dbReference>
<evidence type="ECO:0000313" key="2">
    <source>
        <dbReference type="Proteomes" id="UP001595530"/>
    </source>
</evidence>
<keyword evidence="2" id="KW-1185">Reference proteome</keyword>
<gene>
    <name evidence="1" type="ORF">ACFOFO_18400</name>
</gene>
<organism evidence="1 2">
    <name type="scientific">Undibacterium arcticum</name>
    <dbReference type="NCBI Taxonomy" id="1762892"/>
    <lineage>
        <taxon>Bacteria</taxon>
        <taxon>Pseudomonadati</taxon>
        <taxon>Pseudomonadota</taxon>
        <taxon>Betaproteobacteria</taxon>
        <taxon>Burkholderiales</taxon>
        <taxon>Oxalobacteraceae</taxon>
        <taxon>Undibacterium</taxon>
    </lineage>
</organism>
<name>A0ABV7F4N3_9BURK</name>
<comment type="caution">
    <text evidence="1">The sequence shown here is derived from an EMBL/GenBank/DDBJ whole genome shotgun (WGS) entry which is preliminary data.</text>
</comment>